<reference evidence="1" key="2">
    <citation type="journal article" date="2020" name="Nat. Commun.">
        <title>Large-scale genome sequencing of mycorrhizal fungi provides insights into the early evolution of symbiotic traits.</title>
        <authorList>
            <person name="Miyauchi S."/>
            <person name="Kiss E."/>
            <person name="Kuo A."/>
            <person name="Drula E."/>
            <person name="Kohler A."/>
            <person name="Sanchez-Garcia M."/>
            <person name="Morin E."/>
            <person name="Andreopoulos B."/>
            <person name="Barry K.W."/>
            <person name="Bonito G."/>
            <person name="Buee M."/>
            <person name="Carver A."/>
            <person name="Chen C."/>
            <person name="Cichocki N."/>
            <person name="Clum A."/>
            <person name="Culley D."/>
            <person name="Crous P.W."/>
            <person name="Fauchery L."/>
            <person name="Girlanda M."/>
            <person name="Hayes R.D."/>
            <person name="Keri Z."/>
            <person name="LaButti K."/>
            <person name="Lipzen A."/>
            <person name="Lombard V."/>
            <person name="Magnuson J."/>
            <person name="Maillard F."/>
            <person name="Murat C."/>
            <person name="Nolan M."/>
            <person name="Ohm R.A."/>
            <person name="Pangilinan J."/>
            <person name="Pereira M.F."/>
            <person name="Perotto S."/>
            <person name="Peter M."/>
            <person name="Pfister S."/>
            <person name="Riley R."/>
            <person name="Sitrit Y."/>
            <person name="Stielow J.B."/>
            <person name="Szollosi G."/>
            <person name="Zifcakova L."/>
            <person name="Stursova M."/>
            <person name="Spatafora J.W."/>
            <person name="Tedersoo L."/>
            <person name="Vaario L.M."/>
            <person name="Yamada A."/>
            <person name="Yan M."/>
            <person name="Wang P."/>
            <person name="Xu J."/>
            <person name="Bruns T."/>
            <person name="Baldrian P."/>
            <person name="Vilgalys R."/>
            <person name="Dunand C."/>
            <person name="Henrissat B."/>
            <person name="Grigoriev I.V."/>
            <person name="Hibbett D."/>
            <person name="Nagy L.G."/>
            <person name="Martin F.M."/>
        </authorList>
    </citation>
    <scope>NUCLEOTIDE SEQUENCE</scope>
    <source>
        <strain evidence="1">P2</strain>
    </source>
</reference>
<evidence type="ECO:0000313" key="1">
    <source>
        <dbReference type="EMBL" id="KAF9645391.1"/>
    </source>
</evidence>
<sequence length="322" mass="34845">MKKNASKPEGSKQPKPKGPGDAGRNERRIIAKSTLEIIEAGHYTVGGVKYDVRPHLNAMVSGTRYYTPDSLLSLWPQPTSTGNFARDRATEILIVEISTLEGINLLSSTPYTSPEEPRRRVGVLSFASAKNPGGGFQSGARAQEESIARSSTLYPSLTCSTGEKFYGLHNKDLKGGYYSHAMILSPGVTVLRTDSGKLAEPVQVDVVTSAAVNAGVARRTLNGQVAGEAEEVKIGKVMKERMGRILFLFEKHGSRDLVLGSFGTGVFQNKVSLVAAIWAELLVAPGARFANSFDRVVFAILGHPTFVEFKDAFEERQAAKRS</sequence>
<dbReference type="Proteomes" id="UP000886501">
    <property type="component" value="Unassembled WGS sequence"/>
</dbReference>
<accession>A0ACB6Z8B8</accession>
<organism evidence="1 2">
    <name type="scientific">Thelephora ganbajun</name>
    <name type="common">Ganba fungus</name>
    <dbReference type="NCBI Taxonomy" id="370292"/>
    <lineage>
        <taxon>Eukaryota</taxon>
        <taxon>Fungi</taxon>
        <taxon>Dikarya</taxon>
        <taxon>Basidiomycota</taxon>
        <taxon>Agaricomycotina</taxon>
        <taxon>Agaricomycetes</taxon>
        <taxon>Thelephorales</taxon>
        <taxon>Thelephoraceae</taxon>
        <taxon>Thelephora</taxon>
    </lineage>
</organism>
<keyword evidence="2" id="KW-1185">Reference proteome</keyword>
<evidence type="ECO:0000313" key="2">
    <source>
        <dbReference type="Proteomes" id="UP000886501"/>
    </source>
</evidence>
<reference evidence="1" key="1">
    <citation type="submission" date="2019-10" db="EMBL/GenBank/DDBJ databases">
        <authorList>
            <consortium name="DOE Joint Genome Institute"/>
            <person name="Kuo A."/>
            <person name="Miyauchi S."/>
            <person name="Kiss E."/>
            <person name="Drula E."/>
            <person name="Kohler A."/>
            <person name="Sanchez-Garcia M."/>
            <person name="Andreopoulos B."/>
            <person name="Barry K.W."/>
            <person name="Bonito G."/>
            <person name="Buee M."/>
            <person name="Carver A."/>
            <person name="Chen C."/>
            <person name="Cichocki N."/>
            <person name="Clum A."/>
            <person name="Culley D."/>
            <person name="Crous P.W."/>
            <person name="Fauchery L."/>
            <person name="Girlanda M."/>
            <person name="Hayes R."/>
            <person name="Keri Z."/>
            <person name="Labutti K."/>
            <person name="Lipzen A."/>
            <person name="Lombard V."/>
            <person name="Magnuson J."/>
            <person name="Maillard F."/>
            <person name="Morin E."/>
            <person name="Murat C."/>
            <person name="Nolan M."/>
            <person name="Ohm R."/>
            <person name="Pangilinan J."/>
            <person name="Pereira M."/>
            <person name="Perotto S."/>
            <person name="Peter M."/>
            <person name="Riley R."/>
            <person name="Sitrit Y."/>
            <person name="Stielow B."/>
            <person name="Szollosi G."/>
            <person name="Zifcakova L."/>
            <person name="Stursova M."/>
            <person name="Spatafora J.W."/>
            <person name="Tedersoo L."/>
            <person name="Vaario L.-M."/>
            <person name="Yamada A."/>
            <person name="Yan M."/>
            <person name="Wang P."/>
            <person name="Xu J."/>
            <person name="Bruns T."/>
            <person name="Baldrian P."/>
            <person name="Vilgalys R."/>
            <person name="Henrissat B."/>
            <person name="Grigoriev I.V."/>
            <person name="Hibbett D."/>
            <person name="Nagy L.G."/>
            <person name="Martin F.M."/>
        </authorList>
    </citation>
    <scope>NUCLEOTIDE SEQUENCE</scope>
    <source>
        <strain evidence="1">P2</strain>
    </source>
</reference>
<dbReference type="EMBL" id="MU118092">
    <property type="protein sequence ID" value="KAF9645391.1"/>
    <property type="molecule type" value="Genomic_DNA"/>
</dbReference>
<name>A0ACB6Z8B8_THEGA</name>
<gene>
    <name evidence="1" type="ORF">BDM02DRAFT_3120287</name>
</gene>
<protein>
    <submittedName>
        <fullName evidence="1">Uncharacterized protein</fullName>
    </submittedName>
</protein>
<proteinExistence type="predicted"/>
<comment type="caution">
    <text evidence="1">The sequence shown here is derived from an EMBL/GenBank/DDBJ whole genome shotgun (WGS) entry which is preliminary data.</text>
</comment>